<reference evidence="12 13" key="2">
    <citation type="submission" date="2018-08" db="EMBL/GenBank/DDBJ databases">
        <title>A genome reference for cultivated species of the human gut microbiota.</title>
        <authorList>
            <person name="Zou Y."/>
            <person name="Xue W."/>
            <person name="Luo G."/>
        </authorList>
    </citation>
    <scope>NUCLEOTIDE SEQUENCE [LARGE SCALE GENOMIC DNA]</scope>
    <source>
        <strain evidence="10 13">AM39-1</strain>
        <strain evidence="9 12">AM50-4</strain>
    </source>
</reference>
<protein>
    <recommendedName>
        <fullName evidence="19">Lipoprotein</fullName>
    </recommendedName>
</protein>
<reference evidence="2 11" key="1">
    <citation type="submission" date="2015-09" db="EMBL/GenBank/DDBJ databases">
        <authorList>
            <consortium name="Pathogen Informatics"/>
        </authorList>
    </citation>
    <scope>NUCLEOTIDE SEQUENCE [LARGE SCALE GENOMIC DNA]</scope>
    <source>
        <strain evidence="2 11">2789STDY5834847</strain>
    </source>
</reference>
<dbReference type="Proteomes" id="UP001222603">
    <property type="component" value="Unassembled WGS sequence"/>
</dbReference>
<dbReference type="EMBL" id="CZAF01000009">
    <property type="protein sequence ID" value="CUP33763.1"/>
    <property type="molecule type" value="Genomic_DNA"/>
</dbReference>
<dbReference type="Proteomes" id="UP000442334">
    <property type="component" value="Unassembled WGS sequence"/>
</dbReference>
<keyword evidence="1" id="KW-0732">Signal</keyword>
<evidence type="ECO:0000313" key="8">
    <source>
        <dbReference type="EMBL" id="MDC1902041.1"/>
    </source>
</evidence>
<evidence type="ECO:0000313" key="3">
    <source>
        <dbReference type="EMBL" id="KAB4108409.1"/>
    </source>
</evidence>
<dbReference type="GeneID" id="29795908"/>
<evidence type="ECO:0000313" key="9">
    <source>
        <dbReference type="EMBL" id="RGZ50556.1"/>
    </source>
</evidence>
<feature type="chain" id="PRO_5042683376" description="Lipoprotein" evidence="1">
    <location>
        <begin position="26"/>
        <end position="145"/>
    </location>
</feature>
<evidence type="ECO:0000256" key="1">
    <source>
        <dbReference type="SAM" id="SignalP"/>
    </source>
</evidence>
<evidence type="ECO:0000313" key="11">
    <source>
        <dbReference type="Proteomes" id="UP000095614"/>
    </source>
</evidence>
<dbReference type="EMBL" id="WCUA01000031">
    <property type="protein sequence ID" value="KAB4181841.1"/>
    <property type="molecule type" value="Genomic_DNA"/>
</dbReference>
<evidence type="ECO:0000313" key="18">
    <source>
        <dbReference type="Proteomes" id="UP000466952"/>
    </source>
</evidence>
<dbReference type="AlphaFoldDB" id="A0A174MBP1"/>
<dbReference type="Proteomes" id="UP000466952">
    <property type="component" value="Unassembled WGS sequence"/>
</dbReference>
<name>A0A174MBP1_BACUN</name>
<reference evidence="14 15" key="3">
    <citation type="journal article" date="2019" name="Nat. Med.">
        <title>A library of human gut bacterial isolates paired with longitudinal multiomics data enables mechanistic microbiome research.</title>
        <authorList>
            <person name="Poyet M."/>
            <person name="Groussin M."/>
            <person name="Gibbons S.M."/>
            <person name="Avila-Pacheco J."/>
            <person name="Jiang X."/>
            <person name="Kearney S.M."/>
            <person name="Perrotta A.R."/>
            <person name="Berdy B."/>
            <person name="Zhao S."/>
            <person name="Lieberman T.D."/>
            <person name="Swanson P.K."/>
            <person name="Smith M."/>
            <person name="Roesemann S."/>
            <person name="Alexander J.E."/>
            <person name="Rich S.A."/>
            <person name="Livny J."/>
            <person name="Vlamakis H."/>
            <person name="Clish C."/>
            <person name="Bullock K."/>
            <person name="Deik A."/>
            <person name="Scott J."/>
            <person name="Pierce K.A."/>
            <person name="Xavier R.J."/>
            <person name="Alm E.J."/>
        </authorList>
    </citation>
    <scope>NUCLEOTIDE SEQUENCE [LARGE SCALE GENOMIC DNA]</scope>
    <source>
        <strain evidence="7 18">BIOML-A11</strain>
        <strain evidence="6 17">BIOML-A21</strain>
        <strain evidence="3 16">BIOML-A36</strain>
        <strain evidence="5 15">BIOML-A37</strain>
        <strain evidence="4 14">BIOML-A38</strain>
    </source>
</reference>
<proteinExistence type="predicted"/>
<evidence type="ECO:0000313" key="6">
    <source>
        <dbReference type="EMBL" id="KAB4181841.1"/>
    </source>
</evidence>
<dbReference type="EMBL" id="WCUP01000010">
    <property type="protein sequence ID" value="KAB4108409.1"/>
    <property type="molecule type" value="Genomic_DNA"/>
</dbReference>
<evidence type="ECO:0000313" key="2">
    <source>
        <dbReference type="EMBL" id="CUP33763.1"/>
    </source>
</evidence>
<dbReference type="EMBL" id="JAQNSI010000438">
    <property type="protein sequence ID" value="MDC1902041.1"/>
    <property type="molecule type" value="Genomic_DNA"/>
</dbReference>
<feature type="signal peptide" evidence="1">
    <location>
        <begin position="1"/>
        <end position="25"/>
    </location>
</feature>
<evidence type="ECO:0000313" key="5">
    <source>
        <dbReference type="EMBL" id="KAB4122835.1"/>
    </source>
</evidence>
<evidence type="ECO:0000313" key="15">
    <source>
        <dbReference type="Proteomes" id="UP000438773"/>
    </source>
</evidence>
<accession>A0A174MBP1</accession>
<evidence type="ECO:0000313" key="17">
    <source>
        <dbReference type="Proteomes" id="UP000442334"/>
    </source>
</evidence>
<gene>
    <name evidence="10" type="ORF">DW873_08715</name>
    <name evidence="9" type="ORF">DW988_05270</name>
    <name evidence="2" type="ORF">ERS852462_03303</name>
    <name evidence="7" type="ORF">GAP55_02955</name>
    <name evidence="6" type="ORF">GAQ34_19695</name>
    <name evidence="3" type="ORF">GAQ70_15145</name>
    <name evidence="4" type="ORF">GAQ72_01600</name>
    <name evidence="5" type="ORF">GAQ75_15850</name>
    <name evidence="8" type="ORF">POZ10_15605</name>
</gene>
<dbReference type="EMBL" id="WCUQ01000009">
    <property type="protein sequence ID" value="KAB4122835.1"/>
    <property type="molecule type" value="Genomic_DNA"/>
</dbReference>
<evidence type="ECO:0000313" key="10">
    <source>
        <dbReference type="EMBL" id="RHB74126.1"/>
    </source>
</evidence>
<evidence type="ECO:0008006" key="19">
    <source>
        <dbReference type="Google" id="ProtNLM"/>
    </source>
</evidence>
<dbReference type="RefSeq" id="WP_005834402.1">
    <property type="nucleotide sequence ID" value="NZ_CAXSUA010000009.1"/>
</dbReference>
<dbReference type="Proteomes" id="UP000095614">
    <property type="component" value="Unassembled WGS sequence"/>
</dbReference>
<dbReference type="EMBL" id="WCUR01000003">
    <property type="protein sequence ID" value="KAB4119187.1"/>
    <property type="molecule type" value="Genomic_DNA"/>
</dbReference>
<evidence type="ECO:0000313" key="16">
    <source>
        <dbReference type="Proteomes" id="UP000441711"/>
    </source>
</evidence>
<dbReference type="Proteomes" id="UP000434462">
    <property type="component" value="Unassembled WGS sequence"/>
</dbReference>
<dbReference type="Proteomes" id="UP000283684">
    <property type="component" value="Unassembled WGS sequence"/>
</dbReference>
<evidence type="ECO:0000313" key="13">
    <source>
        <dbReference type="Proteomes" id="UP000286114"/>
    </source>
</evidence>
<evidence type="ECO:0000313" key="14">
    <source>
        <dbReference type="Proteomes" id="UP000434462"/>
    </source>
</evidence>
<dbReference type="Proteomes" id="UP000286114">
    <property type="component" value="Unassembled WGS sequence"/>
</dbReference>
<evidence type="ECO:0000313" key="12">
    <source>
        <dbReference type="Proteomes" id="UP000283684"/>
    </source>
</evidence>
<dbReference type="EMBL" id="WCTR01000002">
    <property type="protein sequence ID" value="KAB4215345.1"/>
    <property type="molecule type" value="Genomic_DNA"/>
</dbReference>
<evidence type="ECO:0000313" key="7">
    <source>
        <dbReference type="EMBL" id="KAB4215345.1"/>
    </source>
</evidence>
<reference evidence="8" key="4">
    <citation type="submission" date="2022-10" db="EMBL/GenBank/DDBJ databases">
        <title>Human gut microbiome strain richness.</title>
        <authorList>
            <person name="Chen-Liaw A."/>
        </authorList>
    </citation>
    <scope>NUCLEOTIDE SEQUENCE</scope>
    <source>
        <strain evidence="8">1001713st1_F9_1001713B170221_170320</strain>
    </source>
</reference>
<dbReference type="EMBL" id="QSHA01000005">
    <property type="protein sequence ID" value="RHB74126.1"/>
    <property type="molecule type" value="Genomic_DNA"/>
</dbReference>
<dbReference type="Proteomes" id="UP000441711">
    <property type="component" value="Unassembled WGS sequence"/>
</dbReference>
<sequence>MKRNNLPSVCVFLLMMMGTVIFNSACNNKDDNLVVGDRVPPPRTITIVGNYLMEANSIAGVVHKDRSLGLTYIEDEEKSRFYIRTTSKDAEEALLKIAIEGLKVKFSGKVYEMNKEFAKDNKLPNDVKLYSLVSPDYSITILDEQ</sequence>
<dbReference type="EMBL" id="QSEE01000003">
    <property type="protein sequence ID" value="RGZ50556.1"/>
    <property type="molecule type" value="Genomic_DNA"/>
</dbReference>
<dbReference type="Proteomes" id="UP000438773">
    <property type="component" value="Unassembled WGS sequence"/>
</dbReference>
<organism evidence="2 11">
    <name type="scientific">Bacteroides uniformis</name>
    <dbReference type="NCBI Taxonomy" id="820"/>
    <lineage>
        <taxon>Bacteria</taxon>
        <taxon>Pseudomonadati</taxon>
        <taxon>Bacteroidota</taxon>
        <taxon>Bacteroidia</taxon>
        <taxon>Bacteroidales</taxon>
        <taxon>Bacteroidaceae</taxon>
        <taxon>Bacteroides</taxon>
    </lineage>
</organism>
<evidence type="ECO:0000313" key="4">
    <source>
        <dbReference type="EMBL" id="KAB4119187.1"/>
    </source>
</evidence>